<dbReference type="NCBIfam" id="TIGR01024">
    <property type="entry name" value="rplS_bact"/>
    <property type="match status" value="1"/>
</dbReference>
<dbReference type="Pfam" id="PF01245">
    <property type="entry name" value="Ribosomal_L19"/>
    <property type="match status" value="1"/>
</dbReference>
<proteinExistence type="inferred from homology"/>
<name>A0A538SZ18_UNCEI</name>
<comment type="similarity">
    <text evidence="1 5 6">Belongs to the bacterial ribosomal protein bL19 family.</text>
</comment>
<evidence type="ECO:0000313" key="7">
    <source>
        <dbReference type="EMBL" id="TMQ56616.1"/>
    </source>
</evidence>
<dbReference type="InterPro" id="IPR001857">
    <property type="entry name" value="Ribosomal_bL19"/>
</dbReference>
<dbReference type="Gene3D" id="2.30.30.790">
    <property type="match status" value="1"/>
</dbReference>
<keyword evidence="2 5" id="KW-0689">Ribosomal protein</keyword>
<dbReference type="InterPro" id="IPR008991">
    <property type="entry name" value="Translation_prot_SH3-like_sf"/>
</dbReference>
<evidence type="ECO:0000256" key="2">
    <source>
        <dbReference type="ARBA" id="ARBA00022980"/>
    </source>
</evidence>
<dbReference type="GO" id="GO:0003735">
    <property type="term" value="F:structural constituent of ribosome"/>
    <property type="evidence" value="ECO:0007669"/>
    <property type="project" value="InterPro"/>
</dbReference>
<dbReference type="AlphaFoldDB" id="A0A538SZ18"/>
<evidence type="ECO:0000256" key="1">
    <source>
        <dbReference type="ARBA" id="ARBA00005781"/>
    </source>
</evidence>
<comment type="function">
    <text evidence="5 6">This protein is located at the 30S-50S ribosomal subunit interface and may play a role in the structure and function of the aminoacyl-tRNA binding site.</text>
</comment>
<dbReference type="PANTHER" id="PTHR15680">
    <property type="entry name" value="RIBOSOMAL PROTEIN L19"/>
    <property type="match status" value="1"/>
</dbReference>
<dbReference type="GO" id="GO:0006412">
    <property type="term" value="P:translation"/>
    <property type="evidence" value="ECO:0007669"/>
    <property type="project" value="UniProtKB-UniRule"/>
</dbReference>
<accession>A0A538SZ18</accession>
<protein>
    <recommendedName>
        <fullName evidence="4 5">Large ribosomal subunit protein bL19</fullName>
    </recommendedName>
</protein>
<evidence type="ECO:0000256" key="4">
    <source>
        <dbReference type="ARBA" id="ARBA00035171"/>
    </source>
</evidence>
<dbReference type="PRINTS" id="PR00061">
    <property type="entry name" value="RIBOSOMALL19"/>
</dbReference>
<comment type="caution">
    <text evidence="7">The sequence shown here is derived from an EMBL/GenBank/DDBJ whole genome shotgun (WGS) entry which is preliminary data.</text>
</comment>
<dbReference type="GO" id="GO:0022625">
    <property type="term" value="C:cytosolic large ribosomal subunit"/>
    <property type="evidence" value="ECO:0007669"/>
    <property type="project" value="TreeGrafter"/>
</dbReference>
<evidence type="ECO:0000256" key="6">
    <source>
        <dbReference type="RuleBase" id="RU000559"/>
    </source>
</evidence>
<dbReference type="HAMAP" id="MF_00402">
    <property type="entry name" value="Ribosomal_bL19"/>
    <property type="match status" value="1"/>
</dbReference>
<dbReference type="InterPro" id="IPR038657">
    <property type="entry name" value="Ribosomal_bL19_sf"/>
</dbReference>
<evidence type="ECO:0000256" key="5">
    <source>
        <dbReference type="HAMAP-Rule" id="MF_00402"/>
    </source>
</evidence>
<dbReference type="SUPFAM" id="SSF50104">
    <property type="entry name" value="Translation proteins SH3-like domain"/>
    <property type="match status" value="1"/>
</dbReference>
<dbReference type="EMBL" id="VBOS01000158">
    <property type="protein sequence ID" value="TMQ56616.1"/>
    <property type="molecule type" value="Genomic_DNA"/>
</dbReference>
<dbReference type="Proteomes" id="UP000317716">
    <property type="component" value="Unassembled WGS sequence"/>
</dbReference>
<reference evidence="7 8" key="1">
    <citation type="journal article" date="2019" name="Nat. Microbiol.">
        <title>Mediterranean grassland soil C-N compound turnover is dependent on rainfall and depth, and is mediated by genomically divergent microorganisms.</title>
        <authorList>
            <person name="Diamond S."/>
            <person name="Andeer P.F."/>
            <person name="Li Z."/>
            <person name="Crits-Christoph A."/>
            <person name="Burstein D."/>
            <person name="Anantharaman K."/>
            <person name="Lane K.R."/>
            <person name="Thomas B.C."/>
            <person name="Pan C."/>
            <person name="Northen T.R."/>
            <person name="Banfield J.F."/>
        </authorList>
    </citation>
    <scope>NUCLEOTIDE SEQUENCE [LARGE SCALE GENOMIC DNA]</scope>
    <source>
        <strain evidence="7">WS_2</strain>
    </source>
</reference>
<sequence>MGLLEKVEAAHLKSDRPQLRPGQTVEVSVRVIEGDKERQQKFRGEIINVRGGGLRKTFTVRKISEGVGVERTFPLHGPSVAEVKVIKHSKVRRAKLFYLRRKTGKSARLTEKKTVETKPAT</sequence>
<dbReference type="InterPro" id="IPR018257">
    <property type="entry name" value="Ribosomal_bL19_CS"/>
</dbReference>
<evidence type="ECO:0000256" key="3">
    <source>
        <dbReference type="ARBA" id="ARBA00023274"/>
    </source>
</evidence>
<dbReference type="PANTHER" id="PTHR15680:SF9">
    <property type="entry name" value="LARGE RIBOSOMAL SUBUNIT PROTEIN BL19M"/>
    <property type="match status" value="1"/>
</dbReference>
<dbReference type="PROSITE" id="PS01015">
    <property type="entry name" value="RIBOSOMAL_L19"/>
    <property type="match status" value="1"/>
</dbReference>
<evidence type="ECO:0000313" key="8">
    <source>
        <dbReference type="Proteomes" id="UP000317716"/>
    </source>
</evidence>
<gene>
    <name evidence="5" type="primary">rplS</name>
    <name evidence="7" type="ORF">E6K72_04725</name>
</gene>
<keyword evidence="3 5" id="KW-0687">Ribonucleoprotein</keyword>
<dbReference type="PIRSF" id="PIRSF002191">
    <property type="entry name" value="Ribosomal_L19"/>
    <property type="match status" value="1"/>
</dbReference>
<organism evidence="7 8">
    <name type="scientific">Eiseniibacteriota bacterium</name>
    <dbReference type="NCBI Taxonomy" id="2212470"/>
    <lineage>
        <taxon>Bacteria</taxon>
        <taxon>Candidatus Eiseniibacteriota</taxon>
    </lineage>
</organism>